<proteinExistence type="inferred from homology"/>
<gene>
    <name evidence="7" type="primary">zwf</name>
    <name evidence="10" type="ordered locus">Paes_1906</name>
</gene>
<feature type="binding site" evidence="7">
    <location>
        <position position="51"/>
    </location>
    <ligand>
        <name>NADP(+)</name>
        <dbReference type="ChEBI" id="CHEBI:58349"/>
    </ligand>
</feature>
<dbReference type="Proteomes" id="UP000002725">
    <property type="component" value="Chromosome"/>
</dbReference>
<dbReference type="KEGG" id="paa:Paes_1906"/>
<evidence type="ECO:0000259" key="8">
    <source>
        <dbReference type="Pfam" id="PF00479"/>
    </source>
</evidence>
<dbReference type="HOGENOM" id="CLU_013524_5_0_10"/>
<dbReference type="SUPFAM" id="SSF55347">
    <property type="entry name" value="Glyceraldehyde-3-phosphate dehydrogenase-like, C-terminal domain"/>
    <property type="match status" value="1"/>
</dbReference>
<evidence type="ECO:0000256" key="3">
    <source>
        <dbReference type="ARBA" id="ARBA00022526"/>
    </source>
</evidence>
<dbReference type="NCBIfam" id="TIGR00871">
    <property type="entry name" value="zwf"/>
    <property type="match status" value="1"/>
</dbReference>
<keyword evidence="3 7" id="KW-0313">Glucose metabolism</keyword>
<dbReference type="PRINTS" id="PR00079">
    <property type="entry name" value="G6PDHDRGNASE"/>
</dbReference>
<comment type="catalytic activity">
    <reaction evidence="7">
        <text>D-glucose 6-phosphate + NADP(+) = 6-phospho-D-glucono-1,5-lactone + NADPH + H(+)</text>
        <dbReference type="Rhea" id="RHEA:15841"/>
        <dbReference type="ChEBI" id="CHEBI:15378"/>
        <dbReference type="ChEBI" id="CHEBI:57783"/>
        <dbReference type="ChEBI" id="CHEBI:57955"/>
        <dbReference type="ChEBI" id="CHEBI:58349"/>
        <dbReference type="ChEBI" id="CHEBI:61548"/>
        <dbReference type="EC" id="1.1.1.49"/>
    </reaction>
</comment>
<feature type="domain" description="Glucose-6-phosphate dehydrogenase NAD-binding" evidence="8">
    <location>
        <begin position="14"/>
        <end position="200"/>
    </location>
</feature>
<feature type="binding site" evidence="7">
    <location>
        <begin position="94"/>
        <end position="95"/>
    </location>
    <ligand>
        <name>NADP(+)</name>
        <dbReference type="ChEBI" id="CHEBI:58349"/>
    </ligand>
</feature>
<dbReference type="Pfam" id="PF02781">
    <property type="entry name" value="G6PD_C"/>
    <property type="match status" value="1"/>
</dbReference>
<keyword evidence="4 7" id="KW-0521">NADP</keyword>
<dbReference type="EC" id="1.1.1.49" evidence="7"/>
<feature type="binding site" evidence="7">
    <location>
        <position position="248"/>
    </location>
    <ligand>
        <name>substrate</name>
    </ligand>
</feature>
<dbReference type="InterPro" id="IPR019796">
    <property type="entry name" value="G6P_DH_AS"/>
</dbReference>
<dbReference type="eggNOG" id="COG0364">
    <property type="taxonomic scope" value="Bacteria"/>
</dbReference>
<dbReference type="AlphaFoldDB" id="B4S4M2"/>
<feature type="binding site" evidence="7">
    <location>
        <position position="195"/>
    </location>
    <ligand>
        <name>substrate</name>
    </ligand>
</feature>
<dbReference type="InterPro" id="IPR022674">
    <property type="entry name" value="G6P_DH_NAD-bd"/>
</dbReference>
<feature type="binding site" evidence="7">
    <location>
        <position position="343"/>
    </location>
    <ligand>
        <name>substrate</name>
    </ligand>
</feature>
<sequence length="477" mass="54165">MAPAEREISNFTLVLFGANGDLALRKLFPSMYELARWGQMPDKYRIIGVGRSDIGHDGFRELVREAMVAHAPHIDTGSGHFSDFIQSLFYVQVDLTTVEGYHRLREEIRTGHGREGTCSNLLFYLSTPPSLAPFIVRFLDEAGLGGKSPSCQGWRKIIIEKPYGHDLQSARELNVIVGEVFHEEQIYRIDHYLGKEPVQNILVFRFSNGMFEPLWNRHYIDNVSITIAEDFGIRGRGSFYEEAGLLRDIIQNHGLQLLASVAMEPPVDLSADAVRDEKEKVFRSLRRFTVESAREHVVLGQYDGYRQENNVASDSLVETFASIRFFIDNWRWKGVPFYMKAGKNLARSLTEIVITFSCPPQNFFGPPESCSYTANQIVIQIQPEQTIAIRFGTKRPGEALVTDPVFMKFDYRASFEKEGMTPYHRLLVDAMAGDQMHFIRQDSVESSWSVIDSIKSSLQGSVPQPYAVHSWGPETGF</sequence>
<dbReference type="EMBL" id="CP001108">
    <property type="protein sequence ID" value="ACF46918.1"/>
    <property type="molecule type" value="Genomic_DNA"/>
</dbReference>
<evidence type="ECO:0000256" key="2">
    <source>
        <dbReference type="ARBA" id="ARBA00009975"/>
    </source>
</evidence>
<evidence type="ECO:0000256" key="5">
    <source>
        <dbReference type="ARBA" id="ARBA00023002"/>
    </source>
</evidence>
<dbReference type="GO" id="GO:0009051">
    <property type="term" value="P:pentose-phosphate shunt, oxidative branch"/>
    <property type="evidence" value="ECO:0007669"/>
    <property type="project" value="TreeGrafter"/>
</dbReference>
<accession>B4S4M2</accession>
<dbReference type="RefSeq" id="WP_012506451.1">
    <property type="nucleotide sequence ID" value="NC_011059.1"/>
</dbReference>
<dbReference type="PROSITE" id="PS00069">
    <property type="entry name" value="G6P_DEHYDROGENASE"/>
    <property type="match status" value="1"/>
</dbReference>
<reference evidence="10" key="1">
    <citation type="submission" date="2008-06" db="EMBL/GenBank/DDBJ databases">
        <title>Complete sequence of chromosome of Prosthecochloris aestuarii DSM 271.</title>
        <authorList>
            <consortium name="US DOE Joint Genome Institute"/>
            <person name="Lucas S."/>
            <person name="Copeland A."/>
            <person name="Lapidus A."/>
            <person name="Glavina del Rio T."/>
            <person name="Dalin E."/>
            <person name="Tice H."/>
            <person name="Bruce D."/>
            <person name="Goodwin L."/>
            <person name="Pitluck S."/>
            <person name="Schmutz J."/>
            <person name="Larimer F."/>
            <person name="Land M."/>
            <person name="Hauser L."/>
            <person name="Kyrpides N."/>
            <person name="Anderson I."/>
            <person name="Liu Z."/>
            <person name="Li T."/>
            <person name="Zhao F."/>
            <person name="Overmann J."/>
            <person name="Bryant D.A."/>
            <person name="Richardson P."/>
        </authorList>
    </citation>
    <scope>NUCLEOTIDE SEQUENCE [LARGE SCALE GENOMIC DNA]</scope>
    <source>
        <strain evidence="10">DSM 271</strain>
    </source>
</reference>
<comment type="pathway">
    <text evidence="1 7">Carbohydrate degradation; pentose phosphate pathway; D-ribulose 5-phosphate from D-glucose 6-phosphate (oxidative stage): step 1/3.</text>
</comment>
<evidence type="ECO:0000259" key="9">
    <source>
        <dbReference type="Pfam" id="PF02781"/>
    </source>
</evidence>
<dbReference type="GO" id="GO:0004345">
    <property type="term" value="F:glucose-6-phosphate dehydrogenase activity"/>
    <property type="evidence" value="ECO:0007669"/>
    <property type="project" value="UniProtKB-UniRule"/>
</dbReference>
<dbReference type="Gene3D" id="3.40.50.720">
    <property type="entry name" value="NAD(P)-binding Rossmann-like Domain"/>
    <property type="match status" value="1"/>
</dbReference>
<protein>
    <recommendedName>
        <fullName evidence="7">Glucose-6-phosphate 1-dehydrogenase</fullName>
        <shortName evidence="7">G6PD</shortName>
        <ecNumber evidence="7">1.1.1.49</ecNumber>
    </recommendedName>
</protein>
<comment type="caution">
    <text evidence="7">Lacks conserved residue(s) required for the propagation of feature annotation.</text>
</comment>
<keyword evidence="5 7" id="KW-0560">Oxidoreductase</keyword>
<dbReference type="HAMAP" id="MF_00966">
    <property type="entry name" value="G6PD"/>
    <property type="match status" value="1"/>
</dbReference>
<name>B4S4M2_PROA2</name>
<dbReference type="InterPro" id="IPR001282">
    <property type="entry name" value="G6P_DH"/>
</dbReference>
<organism evidence="10 11">
    <name type="scientific">Prosthecochloris aestuarii (strain DSM 271 / SK 413)</name>
    <dbReference type="NCBI Taxonomy" id="290512"/>
    <lineage>
        <taxon>Bacteria</taxon>
        <taxon>Pseudomonadati</taxon>
        <taxon>Chlorobiota</taxon>
        <taxon>Chlorobiia</taxon>
        <taxon>Chlorobiales</taxon>
        <taxon>Chlorobiaceae</taxon>
        <taxon>Prosthecochloris</taxon>
    </lineage>
</organism>
<dbReference type="SUPFAM" id="SSF51735">
    <property type="entry name" value="NAD(P)-binding Rossmann-fold domains"/>
    <property type="match status" value="1"/>
</dbReference>
<dbReference type="PANTHER" id="PTHR23429:SF0">
    <property type="entry name" value="GLUCOSE-6-PHOSPHATE 1-DEHYDROGENASE"/>
    <property type="match status" value="1"/>
</dbReference>
<feature type="active site" description="Proton acceptor" evidence="7">
    <location>
        <position position="253"/>
    </location>
</feature>
<dbReference type="GO" id="GO:0005829">
    <property type="term" value="C:cytosol"/>
    <property type="evidence" value="ECO:0007669"/>
    <property type="project" value="TreeGrafter"/>
</dbReference>
<evidence type="ECO:0000313" key="10">
    <source>
        <dbReference type="EMBL" id="ACF46918.1"/>
    </source>
</evidence>
<keyword evidence="6 7" id="KW-0119">Carbohydrate metabolism</keyword>
<comment type="similarity">
    <text evidence="2 7">Belongs to the glucose-6-phosphate dehydrogenase family.</text>
</comment>
<dbReference type="PANTHER" id="PTHR23429">
    <property type="entry name" value="GLUCOSE-6-PHOSPHATE 1-DEHYDROGENASE G6PD"/>
    <property type="match status" value="1"/>
</dbReference>
<dbReference type="InterPro" id="IPR022675">
    <property type="entry name" value="G6P_DH_C"/>
</dbReference>
<feature type="domain" description="Glucose-6-phosphate dehydrogenase C-terminal" evidence="9">
    <location>
        <begin position="202"/>
        <end position="474"/>
    </location>
</feature>
<dbReference type="STRING" id="290512.Paes_1906"/>
<dbReference type="InterPro" id="IPR036291">
    <property type="entry name" value="NAD(P)-bd_dom_sf"/>
</dbReference>
<feature type="binding site" evidence="7">
    <location>
        <position position="161"/>
    </location>
    <ligand>
        <name>NADP(+)</name>
        <dbReference type="ChEBI" id="CHEBI:58349"/>
    </ligand>
</feature>
<evidence type="ECO:0000313" key="11">
    <source>
        <dbReference type="Proteomes" id="UP000002725"/>
    </source>
</evidence>
<comment type="function">
    <text evidence="7">Catalyzes the oxidation of glucose 6-phosphate to 6-phosphogluconolactone.</text>
</comment>
<keyword evidence="11" id="KW-1185">Reference proteome</keyword>
<evidence type="ECO:0000256" key="6">
    <source>
        <dbReference type="ARBA" id="ARBA00023277"/>
    </source>
</evidence>
<evidence type="ECO:0000256" key="1">
    <source>
        <dbReference type="ARBA" id="ARBA00004937"/>
    </source>
</evidence>
<dbReference type="Pfam" id="PF00479">
    <property type="entry name" value="G6PD_N"/>
    <property type="match status" value="1"/>
</dbReference>
<dbReference type="GO" id="GO:0006006">
    <property type="term" value="P:glucose metabolic process"/>
    <property type="evidence" value="ECO:0007669"/>
    <property type="project" value="UniProtKB-KW"/>
</dbReference>
<evidence type="ECO:0000256" key="4">
    <source>
        <dbReference type="ARBA" id="ARBA00022857"/>
    </source>
</evidence>
<dbReference type="UniPathway" id="UPA00115">
    <property type="reaction ID" value="UER00408"/>
</dbReference>
<feature type="binding site" evidence="7">
    <location>
        <position position="191"/>
    </location>
    <ligand>
        <name>substrate</name>
    </ligand>
</feature>
<dbReference type="Gene3D" id="3.30.360.10">
    <property type="entry name" value="Dihydrodipicolinate Reductase, domain 2"/>
    <property type="match status" value="1"/>
</dbReference>
<evidence type="ECO:0000256" key="7">
    <source>
        <dbReference type="HAMAP-Rule" id="MF_00966"/>
    </source>
</evidence>
<dbReference type="PIRSF" id="PIRSF000110">
    <property type="entry name" value="G6PD"/>
    <property type="match status" value="1"/>
</dbReference>
<dbReference type="GO" id="GO:0050661">
    <property type="term" value="F:NADP binding"/>
    <property type="evidence" value="ECO:0007669"/>
    <property type="project" value="UniProtKB-UniRule"/>
</dbReference>
<feature type="binding site" evidence="7">
    <location>
        <position position="229"/>
    </location>
    <ligand>
        <name>substrate</name>
    </ligand>
</feature>